<dbReference type="AlphaFoldDB" id="A0A0A2FFX7"/>
<dbReference type="STRING" id="111105.HR09_05285"/>
<dbReference type="Proteomes" id="UP000030130">
    <property type="component" value="Unassembled WGS sequence"/>
</dbReference>
<evidence type="ECO:0000313" key="1">
    <source>
        <dbReference type="EMBL" id="KGN87413.1"/>
    </source>
</evidence>
<sequence length="86" mass="10306">MLEKLVRNRRIAKSKNCRVKYGNPKDFKTLQVRITHEDTVYTYEIDSEKLSVEKDSIHFYPKVISGELFIRWDQETEENIKLISKD</sequence>
<comment type="caution">
    <text evidence="1">The sequence shown here is derived from an EMBL/GenBank/DDBJ whole genome shotgun (WGS) entry which is preliminary data.</text>
</comment>
<accession>A0A0A2FFX7</accession>
<proteinExistence type="predicted"/>
<evidence type="ECO:0000313" key="2">
    <source>
        <dbReference type="Proteomes" id="UP000030130"/>
    </source>
</evidence>
<organism evidence="1 2">
    <name type="scientific">Porphyromonas gulae</name>
    <dbReference type="NCBI Taxonomy" id="111105"/>
    <lineage>
        <taxon>Bacteria</taxon>
        <taxon>Pseudomonadati</taxon>
        <taxon>Bacteroidota</taxon>
        <taxon>Bacteroidia</taxon>
        <taxon>Bacteroidales</taxon>
        <taxon>Porphyromonadaceae</taxon>
        <taxon>Porphyromonas</taxon>
    </lineage>
</organism>
<protein>
    <submittedName>
        <fullName evidence="1">Uncharacterized protein</fullName>
    </submittedName>
</protein>
<name>A0A0A2FFX7_9PORP</name>
<dbReference type="EMBL" id="JRAI01000014">
    <property type="protein sequence ID" value="KGN87413.1"/>
    <property type="molecule type" value="Genomic_DNA"/>
</dbReference>
<gene>
    <name evidence="1" type="ORF">HR08_02160</name>
</gene>
<reference evidence="1 2" key="1">
    <citation type="submission" date="2014-08" db="EMBL/GenBank/DDBJ databases">
        <title>Porphyromonas gulae strain:COT-052_OH1451 Genome sequencing.</title>
        <authorList>
            <person name="Wallis C."/>
            <person name="Deusch O."/>
            <person name="O'Flynn C."/>
            <person name="Davis I."/>
            <person name="Jospin G."/>
            <person name="Darling A.E."/>
            <person name="Coil D.A."/>
            <person name="Alexiev A."/>
            <person name="Horsfall A."/>
            <person name="Kirkwood N."/>
            <person name="Harris S."/>
            <person name="Eisen J.A."/>
        </authorList>
    </citation>
    <scope>NUCLEOTIDE SEQUENCE [LARGE SCALE GENOMIC DNA]</scope>
    <source>
        <strain evidence="2">COT-052 OH1451</strain>
    </source>
</reference>